<proteinExistence type="predicted"/>
<reference evidence="2" key="1">
    <citation type="submission" date="2024-06" db="EMBL/GenBank/DDBJ databases">
        <title>Intestivirid acquisition increases across infancy in a wild primate population.</title>
        <authorList>
            <person name="Schneider-Creas I.A."/>
            <person name="Moya I.L."/>
            <person name="Chiou K.L."/>
            <person name="Baniel A."/>
            <person name="Azanaw Haile A."/>
            <person name="Kebede F."/>
            <person name="Abebe B."/>
            <person name="Snyder-Mackler N."/>
            <person name="Varsani A."/>
        </authorList>
    </citation>
    <scope>NUCLEOTIDE SEQUENCE</scope>
    <source>
        <strain evidence="2">Int_RNL_2017_0546_COW</strain>
        <strain evidence="1">Int_RNL_2018_0945_COW</strain>
    </source>
</reference>
<dbReference type="EMBL" id="PP965498">
    <property type="protein sequence ID" value="XCO00373.1"/>
    <property type="molecule type" value="Genomic_DNA"/>
</dbReference>
<name>A0AAU8MGI7_9CAUD</name>
<accession>A0AAU8MGI7</accession>
<evidence type="ECO:0000313" key="1">
    <source>
        <dbReference type="EMBL" id="XCO00373.1"/>
    </source>
</evidence>
<organism evidence="2">
    <name type="scientific">Geladintestivirus 1</name>
    <dbReference type="NCBI Taxonomy" id="3233133"/>
    <lineage>
        <taxon>Viruses</taxon>
        <taxon>Duplodnaviria</taxon>
        <taxon>Heunggongvirae</taxon>
        <taxon>Uroviricota</taxon>
        <taxon>Caudoviricetes</taxon>
        <taxon>Crassvirales</taxon>
    </lineage>
</organism>
<dbReference type="EMBL" id="PP965499">
    <property type="protein sequence ID" value="XCO00470.1"/>
    <property type="molecule type" value="Genomic_DNA"/>
</dbReference>
<evidence type="ECO:0000313" key="2">
    <source>
        <dbReference type="EMBL" id="XCO00470.1"/>
    </source>
</evidence>
<protein>
    <submittedName>
        <fullName evidence="2">Uncharacterized protein</fullName>
    </submittedName>
</protein>
<sequence length="401" mass="44706">MRQVNKYIKQGSNKIIEEFCTLKINGVNILNKIKQIITDITILKAQLKGTDYTGIFVGKTLKEPLYDITNPFVTSITGMFASATVPSINNIILDNVINADATFSDSHIKKINKIDLPNCIAASAFFAGADIEVVNELCLPKVEDISNMFTSAKIKINKLKLGENVVKAYTAFRGCNIEELGNINLPNCTDADYMLANVNIKKIGNIILPNCIEAQDILSDSKIEHIGDIILPNFISCIRGSSTDIKTIGNVDFRNNIKMLENGISNDFSKTLEKIGNIDFSNVPEKDDDTYTYVFNISIESLENIGTITFPDFEYTNVEINTTGASNLKEFRVINARGACNICYSKELTSETIHQLCEDLLPPYSNNNNKVPFIVSQMQENKLTEEDKSKLINKGYYISIR</sequence>